<protein>
    <submittedName>
        <fullName evidence="1">TIGR03089 family protein</fullName>
    </submittedName>
</protein>
<dbReference type="InterPro" id="IPR017523">
    <property type="entry name" value="Rv3268"/>
</dbReference>
<evidence type="ECO:0000313" key="2">
    <source>
        <dbReference type="Proteomes" id="UP000198960"/>
    </source>
</evidence>
<dbReference type="NCBIfam" id="TIGR03089">
    <property type="entry name" value="TIGR03089 family protein"/>
    <property type="match status" value="1"/>
</dbReference>
<dbReference type="Proteomes" id="UP000198960">
    <property type="component" value="Unassembled WGS sequence"/>
</dbReference>
<accession>A0A1H8RVT5</accession>
<organism evidence="1 2">
    <name type="scientific">Trujillonella endophytica</name>
    <dbReference type="NCBI Taxonomy" id="673521"/>
    <lineage>
        <taxon>Bacteria</taxon>
        <taxon>Bacillati</taxon>
        <taxon>Actinomycetota</taxon>
        <taxon>Actinomycetes</taxon>
        <taxon>Geodermatophilales</taxon>
        <taxon>Geodermatophilaceae</taxon>
        <taxon>Trujillonella</taxon>
    </lineage>
</organism>
<dbReference type="RefSeq" id="WP_244524496.1">
    <property type="nucleotide sequence ID" value="NZ_FOEE01000003.1"/>
</dbReference>
<reference evidence="2" key="1">
    <citation type="submission" date="2016-10" db="EMBL/GenBank/DDBJ databases">
        <authorList>
            <person name="Varghese N."/>
            <person name="Submissions S."/>
        </authorList>
    </citation>
    <scope>NUCLEOTIDE SEQUENCE [LARGE SCALE GENOMIC DNA]</scope>
    <source>
        <strain evidence="2">DSM 45413</strain>
    </source>
</reference>
<keyword evidence="2" id="KW-1185">Reference proteome</keyword>
<dbReference type="SUPFAM" id="SSF56801">
    <property type="entry name" value="Acetyl-CoA synthetase-like"/>
    <property type="match status" value="1"/>
</dbReference>
<evidence type="ECO:0000313" key="1">
    <source>
        <dbReference type="EMBL" id="SEO70561.1"/>
    </source>
</evidence>
<dbReference type="Gene3D" id="3.40.50.12780">
    <property type="entry name" value="N-terminal domain of ligase-like"/>
    <property type="match status" value="1"/>
</dbReference>
<name>A0A1H8RVT5_9ACTN</name>
<proteinExistence type="predicted"/>
<dbReference type="InterPro" id="IPR042099">
    <property type="entry name" value="ANL_N_sf"/>
</dbReference>
<sequence>MRITKPSTPPDLLRAALRRAPAAPLLTHYDDVAASRVELSATTFANWVAKTANLLQEEFDVGPGSRVALVLPAHWQTAAVLMAAWSCGATVFEPAAEDDGALADADVVLADQGRLGPLEEMDVPELLGLSLHPMGAGMTGYAGPARDFAIEVRTQGDVFTPWQPPEPTAPGLLVGGLELTLEGIVDTAAELAGRLGIGEGDRILVDTRTAAEAGPVAWLLAPLAAGASVVLVTAPDLSRLPRRATDERVTATLGTRIEGIRELGRPT</sequence>
<gene>
    <name evidence="1" type="ORF">SAMN05660991_01378</name>
</gene>
<dbReference type="STRING" id="673521.SAMN05660991_01378"/>
<dbReference type="AlphaFoldDB" id="A0A1H8RVT5"/>
<dbReference type="EMBL" id="FOEE01000003">
    <property type="protein sequence ID" value="SEO70561.1"/>
    <property type="molecule type" value="Genomic_DNA"/>
</dbReference>